<dbReference type="Gene3D" id="3.40.980.10">
    <property type="entry name" value="MoaB/Mog-like domain"/>
    <property type="match status" value="1"/>
</dbReference>
<dbReference type="GO" id="GO:0005829">
    <property type="term" value="C:cytosol"/>
    <property type="evidence" value="ECO:0007669"/>
    <property type="project" value="TreeGrafter"/>
</dbReference>
<dbReference type="UniPathway" id="UPA00344"/>
<gene>
    <name evidence="9" type="ORF">ADM99_07590</name>
</gene>
<keyword evidence="10" id="KW-1185">Reference proteome</keyword>
<dbReference type="GO" id="GO:0046872">
    <property type="term" value="F:metal ion binding"/>
    <property type="evidence" value="ECO:0007669"/>
    <property type="project" value="UniProtKB-UniRule"/>
</dbReference>
<dbReference type="Pfam" id="PF00994">
    <property type="entry name" value="MoCF_biosynth"/>
    <property type="match status" value="1"/>
</dbReference>
<dbReference type="STRING" id="229920.ADM99_07590"/>
<evidence type="ECO:0000256" key="3">
    <source>
        <dbReference type="ARBA" id="ARBA00010763"/>
    </source>
</evidence>
<dbReference type="InterPro" id="IPR036688">
    <property type="entry name" value="MoeA_C_domain_IV_sf"/>
</dbReference>
<dbReference type="InterPro" id="IPR036425">
    <property type="entry name" value="MoaB/Mog-like_dom_sf"/>
</dbReference>
<dbReference type="Gene3D" id="3.90.105.10">
    <property type="entry name" value="Molybdopterin biosynthesis moea protein, domain 2"/>
    <property type="match status" value="1"/>
</dbReference>
<sequence>MPEFLKLLTPQNALNLWFENIPFSFPKYEEIKTTDGLGRVTAEDIKALHPMPSFSKSTVDGYAVMAKDTYGASDSLPCYIKLTGEILMGRQPDRMLVAGTAMLIHTGGMLPEGADAVVMLEHTQSSRSDEIEVCRAVAPLENIIQVGEDVRQGEVVIPAGTRIRPAEIGGLMAFGIQTIKAAWKPKVGLISTGDEVVPPESTPTIAQVRDINTYSLEALVKEHGGEAIRYGIVPDRPAELQKVLHSALSECDVVMITAGSSASARDMTSKVIQEAGKPGVIVHGINIKPGKPAILAVCDGKPVIGLPGNPVSALVIAWLFLPALLERMQCLQTTIIKKQIAARLTINFASLAGREDYIPVKLTMEDGIYQAEPIFFKSNLIFNLVKADGLMVIPADANGLNAGDMVQVLFF</sequence>
<dbReference type="PANTHER" id="PTHR10192">
    <property type="entry name" value="MOLYBDOPTERIN BIOSYNTHESIS PROTEIN"/>
    <property type="match status" value="1"/>
</dbReference>
<keyword evidence="5 7" id="KW-0501">Molybdenum cofactor biosynthesis</keyword>
<dbReference type="NCBIfam" id="NF045515">
    <property type="entry name" value="Glp_gephyrin"/>
    <property type="match status" value="1"/>
</dbReference>
<comment type="similarity">
    <text evidence="3 7">Belongs to the MoeA family.</text>
</comment>
<protein>
    <recommendedName>
        <fullName evidence="7">Molybdopterin molybdenumtransferase</fullName>
        <ecNumber evidence="7">2.10.1.1</ecNumber>
    </recommendedName>
</protein>
<comment type="caution">
    <text evidence="9">The sequence shown here is derived from an EMBL/GenBank/DDBJ whole genome shotgun (WGS) entry which is preliminary data.</text>
</comment>
<dbReference type="Pfam" id="PF03454">
    <property type="entry name" value="MoeA_C"/>
    <property type="match status" value="1"/>
</dbReference>
<dbReference type="PANTHER" id="PTHR10192:SF5">
    <property type="entry name" value="GEPHYRIN"/>
    <property type="match status" value="1"/>
</dbReference>
<dbReference type="EC" id="2.10.1.1" evidence="7"/>
<dbReference type="SUPFAM" id="SSF53218">
    <property type="entry name" value="Molybdenum cofactor biosynthesis proteins"/>
    <property type="match status" value="1"/>
</dbReference>
<keyword evidence="4 7" id="KW-0500">Molybdenum</keyword>
<dbReference type="PATRIC" id="fig|229920.5.peg.1489"/>
<reference evidence="9 10" key="1">
    <citation type="submission" date="2015-07" db="EMBL/GenBank/DDBJ databases">
        <title>Genome sequence of Leptolinea tardivitalis DSM 16556.</title>
        <authorList>
            <person name="Hemp J."/>
            <person name="Ward L.M."/>
            <person name="Pace L.A."/>
            <person name="Fischer W.W."/>
        </authorList>
    </citation>
    <scope>NUCLEOTIDE SEQUENCE [LARGE SCALE GENOMIC DNA]</scope>
    <source>
        <strain evidence="9 10">YMTK-2</strain>
    </source>
</reference>
<dbReference type="GO" id="GO:0006777">
    <property type="term" value="P:Mo-molybdopterin cofactor biosynthetic process"/>
    <property type="evidence" value="ECO:0007669"/>
    <property type="project" value="UniProtKB-UniRule"/>
</dbReference>
<feature type="domain" description="MoaB/Mog" evidence="8">
    <location>
        <begin position="188"/>
        <end position="327"/>
    </location>
</feature>
<name>A0A0P6XTZ1_9CHLR</name>
<dbReference type="SMART" id="SM00852">
    <property type="entry name" value="MoCF_biosynth"/>
    <property type="match status" value="1"/>
</dbReference>
<evidence type="ECO:0000256" key="4">
    <source>
        <dbReference type="ARBA" id="ARBA00022505"/>
    </source>
</evidence>
<dbReference type="Gene3D" id="2.170.190.11">
    <property type="entry name" value="Molybdopterin biosynthesis moea protein, domain 3"/>
    <property type="match status" value="1"/>
</dbReference>
<dbReference type="InterPro" id="IPR036135">
    <property type="entry name" value="MoeA_linker/N_sf"/>
</dbReference>
<dbReference type="InterPro" id="IPR005110">
    <property type="entry name" value="MoeA_linker/N"/>
</dbReference>
<evidence type="ECO:0000313" key="10">
    <source>
        <dbReference type="Proteomes" id="UP000050430"/>
    </source>
</evidence>
<keyword evidence="7" id="KW-0479">Metal-binding</keyword>
<proteinExistence type="inferred from homology"/>
<dbReference type="InterPro" id="IPR005111">
    <property type="entry name" value="MoeA_C_domain_IV"/>
</dbReference>
<evidence type="ECO:0000256" key="1">
    <source>
        <dbReference type="ARBA" id="ARBA00002901"/>
    </source>
</evidence>
<dbReference type="Pfam" id="PF03453">
    <property type="entry name" value="MoeA_N"/>
    <property type="match status" value="1"/>
</dbReference>
<accession>A0A0P6XTZ1</accession>
<dbReference type="InterPro" id="IPR001453">
    <property type="entry name" value="MoaB/Mog_dom"/>
</dbReference>
<comment type="function">
    <text evidence="1 7">Catalyzes the insertion of molybdate into adenylated molybdopterin with the concomitant release of AMP.</text>
</comment>
<evidence type="ECO:0000313" key="9">
    <source>
        <dbReference type="EMBL" id="KPL72899.1"/>
    </source>
</evidence>
<dbReference type="SUPFAM" id="SSF63867">
    <property type="entry name" value="MoeA C-terminal domain-like"/>
    <property type="match status" value="1"/>
</dbReference>
<evidence type="ECO:0000259" key="8">
    <source>
        <dbReference type="SMART" id="SM00852"/>
    </source>
</evidence>
<evidence type="ECO:0000256" key="7">
    <source>
        <dbReference type="RuleBase" id="RU365090"/>
    </source>
</evidence>
<dbReference type="AlphaFoldDB" id="A0A0P6XTZ1"/>
<comment type="cofactor">
    <cofactor evidence="7">
        <name>Mg(2+)</name>
        <dbReference type="ChEBI" id="CHEBI:18420"/>
    </cofactor>
</comment>
<dbReference type="InterPro" id="IPR038987">
    <property type="entry name" value="MoeA-like"/>
</dbReference>
<keyword evidence="7" id="KW-0460">Magnesium</keyword>
<evidence type="ECO:0000256" key="5">
    <source>
        <dbReference type="ARBA" id="ARBA00023150"/>
    </source>
</evidence>
<comment type="pathway">
    <text evidence="2 7">Cofactor biosynthesis; molybdopterin biosynthesis.</text>
</comment>
<organism evidence="9 10">
    <name type="scientific">Leptolinea tardivitalis</name>
    <dbReference type="NCBI Taxonomy" id="229920"/>
    <lineage>
        <taxon>Bacteria</taxon>
        <taxon>Bacillati</taxon>
        <taxon>Chloroflexota</taxon>
        <taxon>Anaerolineae</taxon>
        <taxon>Anaerolineales</taxon>
        <taxon>Anaerolineaceae</taxon>
        <taxon>Leptolinea</taxon>
    </lineage>
</organism>
<dbReference type="Proteomes" id="UP000050430">
    <property type="component" value="Unassembled WGS sequence"/>
</dbReference>
<dbReference type="Gene3D" id="2.40.340.10">
    <property type="entry name" value="MoeA, C-terminal, domain IV"/>
    <property type="match status" value="1"/>
</dbReference>
<evidence type="ECO:0000256" key="2">
    <source>
        <dbReference type="ARBA" id="ARBA00005046"/>
    </source>
</evidence>
<dbReference type="CDD" id="cd00887">
    <property type="entry name" value="MoeA"/>
    <property type="match status" value="1"/>
</dbReference>
<dbReference type="OrthoDB" id="9804758at2"/>
<dbReference type="NCBIfam" id="TIGR00177">
    <property type="entry name" value="molyb_syn"/>
    <property type="match status" value="1"/>
</dbReference>
<dbReference type="SUPFAM" id="SSF63882">
    <property type="entry name" value="MoeA N-terminal region -like"/>
    <property type="match status" value="1"/>
</dbReference>
<keyword evidence="7" id="KW-0808">Transferase</keyword>
<comment type="catalytic activity">
    <reaction evidence="6">
        <text>adenylyl-molybdopterin + molybdate = Mo-molybdopterin + AMP + H(+)</text>
        <dbReference type="Rhea" id="RHEA:35047"/>
        <dbReference type="ChEBI" id="CHEBI:15378"/>
        <dbReference type="ChEBI" id="CHEBI:36264"/>
        <dbReference type="ChEBI" id="CHEBI:62727"/>
        <dbReference type="ChEBI" id="CHEBI:71302"/>
        <dbReference type="ChEBI" id="CHEBI:456215"/>
        <dbReference type="EC" id="2.10.1.1"/>
    </reaction>
</comment>
<evidence type="ECO:0000256" key="6">
    <source>
        <dbReference type="ARBA" id="ARBA00047317"/>
    </source>
</evidence>
<dbReference type="RefSeq" id="WP_062420975.1">
    <property type="nucleotide sequence ID" value="NZ_BBYA01000008.1"/>
</dbReference>
<dbReference type="EMBL" id="LGCK01000007">
    <property type="protein sequence ID" value="KPL72899.1"/>
    <property type="molecule type" value="Genomic_DNA"/>
</dbReference>
<dbReference type="GO" id="GO:0061599">
    <property type="term" value="F:molybdopterin molybdotransferase activity"/>
    <property type="evidence" value="ECO:0007669"/>
    <property type="project" value="UniProtKB-UniRule"/>
</dbReference>
<dbReference type="PROSITE" id="PS01079">
    <property type="entry name" value="MOCF_BIOSYNTHESIS_2"/>
    <property type="match status" value="1"/>
</dbReference>
<dbReference type="InterPro" id="IPR008284">
    <property type="entry name" value="MoCF_biosynth_CS"/>
</dbReference>